<dbReference type="eggNOG" id="COG1345">
    <property type="taxonomic scope" value="Bacteria"/>
</dbReference>
<evidence type="ECO:0000256" key="1">
    <source>
        <dbReference type="ARBA" id="ARBA00009764"/>
    </source>
</evidence>
<protein>
    <recommendedName>
        <fullName evidence="5">Flagellar hook-associated protein 2</fullName>
        <shortName evidence="5">HAP2</shortName>
    </recommendedName>
    <alternativeName>
        <fullName evidence="5">Flagellar cap protein</fullName>
    </alternativeName>
</protein>
<keyword evidence="9" id="KW-1185">Reference proteome</keyword>
<dbReference type="InterPro" id="IPR040026">
    <property type="entry name" value="FliD"/>
</dbReference>
<evidence type="ECO:0000313" key="9">
    <source>
        <dbReference type="Proteomes" id="UP000185062"/>
    </source>
</evidence>
<reference evidence="8 9" key="1">
    <citation type="submission" date="2016-12" db="EMBL/GenBank/DDBJ databases">
        <authorList>
            <person name="Song W.-J."/>
            <person name="Kurnit D.M."/>
        </authorList>
    </citation>
    <scope>NUCLEOTIDE SEQUENCE [LARGE SCALE GENOMIC DNA]</scope>
    <source>
        <strain evidence="8 9">ATCC 49181</strain>
    </source>
</reference>
<feature type="domain" description="Flagellar hook-associated protein 2 C-terminal" evidence="7">
    <location>
        <begin position="567"/>
        <end position="640"/>
    </location>
</feature>
<dbReference type="InterPro" id="IPR003481">
    <property type="entry name" value="FliD_N"/>
</dbReference>
<evidence type="ECO:0000313" key="8">
    <source>
        <dbReference type="EMBL" id="SIO27574.1"/>
    </source>
</evidence>
<evidence type="ECO:0000256" key="3">
    <source>
        <dbReference type="ARBA" id="ARBA00023054"/>
    </source>
</evidence>
<comment type="similarity">
    <text evidence="1 5">Belongs to the FliD family.</text>
</comment>
<keyword evidence="3" id="KW-0175">Coiled coil</keyword>
<gene>
    <name evidence="8" type="ORF">SAMN02743940_1572</name>
</gene>
<evidence type="ECO:0000256" key="4">
    <source>
        <dbReference type="ARBA" id="ARBA00023143"/>
    </source>
</evidence>
<feature type="domain" description="Flagellar hook-associated protein 2 N-terminal" evidence="6">
    <location>
        <begin position="9"/>
        <end position="105"/>
    </location>
</feature>
<dbReference type="GO" id="GO:0071973">
    <property type="term" value="P:bacterial-type flagellum-dependent cell motility"/>
    <property type="evidence" value="ECO:0007669"/>
    <property type="project" value="TreeGrafter"/>
</dbReference>
<dbReference type="PANTHER" id="PTHR30288">
    <property type="entry name" value="FLAGELLAR CAP/ASSEMBLY PROTEIN FLID"/>
    <property type="match status" value="1"/>
</dbReference>
<dbReference type="PANTHER" id="PTHR30288:SF0">
    <property type="entry name" value="FLAGELLAR HOOK-ASSOCIATED PROTEIN 2"/>
    <property type="match status" value="1"/>
</dbReference>
<keyword evidence="8" id="KW-0966">Cell projection</keyword>
<dbReference type="AlphaFoldDB" id="A0A1N6I6E2"/>
<dbReference type="Pfam" id="PF07195">
    <property type="entry name" value="FliD_C"/>
    <property type="match status" value="2"/>
</dbReference>
<dbReference type="RefSeq" id="WP_028461790.1">
    <property type="nucleotide sequence ID" value="NZ_FSRO01000001.1"/>
</dbReference>
<feature type="domain" description="Flagellar hook-associated protein 2 C-terminal" evidence="7">
    <location>
        <begin position="234"/>
        <end position="389"/>
    </location>
</feature>
<keyword evidence="8" id="KW-0282">Flagellum</keyword>
<evidence type="ECO:0000259" key="6">
    <source>
        <dbReference type="Pfam" id="PF02465"/>
    </source>
</evidence>
<dbReference type="STRING" id="44575.SAMN05216419_103214"/>
<organism evidence="8 9">
    <name type="scientific">Nitrosomonas cryotolerans ATCC 49181</name>
    <dbReference type="NCBI Taxonomy" id="1131553"/>
    <lineage>
        <taxon>Bacteria</taxon>
        <taxon>Pseudomonadati</taxon>
        <taxon>Pseudomonadota</taxon>
        <taxon>Betaproteobacteria</taxon>
        <taxon>Nitrosomonadales</taxon>
        <taxon>Nitrosomonadaceae</taxon>
        <taxon>Nitrosomonas</taxon>
    </lineage>
</organism>
<keyword evidence="8" id="KW-0969">Cilium</keyword>
<evidence type="ECO:0000259" key="7">
    <source>
        <dbReference type="Pfam" id="PF07195"/>
    </source>
</evidence>
<sequence length="658" mass="67440">MLSSPGIGSGLDVNSIVSQLMTVERQPLAALNQKEAKQQAQLSAFGSLKGALSSFQSSLSSLTDPAKFSTISANLADSSVATVITSSNAVAGRHDVEVQSLAQAHKVKSGNFASTNTTLGSGTITIQFGTYSGGTFSLNPDRPAQSITIAPNESSLTGVRNAINLADAGVSASIVNDGAGDRLVIASKHPGLSNALKISTVDDDNNHTDNAGLSQLVYDASSGGTMNLTETVAASNATLIVDGISISKASNTINDAIEGITFNLLKPNTGNTTTLNITHDTAGTQAAVSSFVKAFNDLDKIITDLSKYDASTKRASILTGDATVRSIQSQLRSTLNDPLSTAGGGLTLLSEIGVSFQNNGTLKLDSDKLKAVLKDSTKDISTLFASMGKPSDSLVSFVSATPDTKNGRYALNVSQMATQGAAVGSTPAALTINAGSNDTLDLTLDNVEASITLAAGTYNATTLAAEIQSKINGHSAFSAAGSNVTVTQSAGILSISSNRYGSASIVTITGGTGQSDLLGTPTETHGLDIAGTLGNTAATGSGQVLTGAGNSSGLVLEIKAGTTGARGTVDFSHGFASRLNKLVGSLLENDSLIDSRMDGINSSIKDITTRRESLNQRLNGVEKRIRTQFAALDTMISNMTQTSNFLQQQLANLPSIGN</sequence>
<evidence type="ECO:0000256" key="5">
    <source>
        <dbReference type="RuleBase" id="RU362066"/>
    </source>
</evidence>
<evidence type="ECO:0000256" key="2">
    <source>
        <dbReference type="ARBA" id="ARBA00011255"/>
    </source>
</evidence>
<comment type="function">
    <text evidence="5">Required for morphogenesis and for the elongation of the flagellar filament by facilitating polymerization of the flagellin monomers at the tip of growing filament. Forms a capping structure, which prevents flagellin subunits (transported through the central channel of the flagellum) from leaking out without polymerization at the distal end.</text>
</comment>
<comment type="subcellular location">
    <subcellularLocation>
        <location evidence="5">Secreted</location>
    </subcellularLocation>
    <subcellularLocation>
        <location evidence="5">Bacterial flagellum</location>
    </subcellularLocation>
</comment>
<proteinExistence type="inferred from homology"/>
<dbReference type="GO" id="GO:0007155">
    <property type="term" value="P:cell adhesion"/>
    <property type="evidence" value="ECO:0007669"/>
    <property type="project" value="InterPro"/>
</dbReference>
<dbReference type="InterPro" id="IPR010809">
    <property type="entry name" value="FliD_C"/>
</dbReference>
<accession>A0A1N6I6E2</accession>
<dbReference type="Pfam" id="PF02465">
    <property type="entry name" value="FliD_N"/>
    <property type="match status" value="1"/>
</dbReference>
<comment type="subunit">
    <text evidence="2 5">Homopentamer.</text>
</comment>
<name>A0A1N6I6E2_9PROT</name>
<dbReference type="Proteomes" id="UP000185062">
    <property type="component" value="Unassembled WGS sequence"/>
</dbReference>
<dbReference type="GO" id="GO:0009424">
    <property type="term" value="C:bacterial-type flagellum hook"/>
    <property type="evidence" value="ECO:0007669"/>
    <property type="project" value="UniProtKB-UniRule"/>
</dbReference>
<dbReference type="GO" id="GO:0005576">
    <property type="term" value="C:extracellular region"/>
    <property type="evidence" value="ECO:0007669"/>
    <property type="project" value="UniProtKB-SubCell"/>
</dbReference>
<keyword evidence="4 5" id="KW-0975">Bacterial flagellum</keyword>
<dbReference type="EMBL" id="FSRO01000001">
    <property type="protein sequence ID" value="SIO27574.1"/>
    <property type="molecule type" value="Genomic_DNA"/>
</dbReference>
<dbReference type="GO" id="GO:0009421">
    <property type="term" value="C:bacterial-type flagellum filament cap"/>
    <property type="evidence" value="ECO:0007669"/>
    <property type="project" value="InterPro"/>
</dbReference>
<keyword evidence="5" id="KW-0964">Secreted</keyword>